<dbReference type="InterPro" id="IPR036162">
    <property type="entry name" value="Resolvase-like_N_sf"/>
</dbReference>
<evidence type="ECO:0000313" key="2">
    <source>
        <dbReference type="EMBL" id="RIE01511.1"/>
    </source>
</evidence>
<name>A0A398CPY0_9BACL</name>
<dbReference type="SUPFAM" id="SSF53041">
    <property type="entry name" value="Resolvase-like"/>
    <property type="match status" value="1"/>
</dbReference>
<dbReference type="AlphaFoldDB" id="A0A398CPY0"/>
<protein>
    <submittedName>
        <fullName evidence="2">Recombinase family protein</fullName>
    </submittedName>
</protein>
<gene>
    <name evidence="2" type="ORF">D3H35_24465</name>
</gene>
<dbReference type="OrthoDB" id="9781670at2"/>
<keyword evidence="3" id="KW-1185">Reference proteome</keyword>
<dbReference type="GO" id="GO:0003677">
    <property type="term" value="F:DNA binding"/>
    <property type="evidence" value="ECO:0007669"/>
    <property type="project" value="InterPro"/>
</dbReference>
<comment type="caution">
    <text evidence="2">The sequence shown here is derived from an EMBL/GenBank/DDBJ whole genome shotgun (WGS) entry which is preliminary data.</text>
</comment>
<accession>A0A398CPY0</accession>
<dbReference type="InterPro" id="IPR006119">
    <property type="entry name" value="Resolv_N"/>
</dbReference>
<dbReference type="GO" id="GO:0000150">
    <property type="term" value="F:DNA strand exchange activity"/>
    <property type="evidence" value="ECO:0007669"/>
    <property type="project" value="InterPro"/>
</dbReference>
<dbReference type="EMBL" id="QXJM01000040">
    <property type="protein sequence ID" value="RIE01511.1"/>
    <property type="molecule type" value="Genomic_DNA"/>
</dbReference>
<organism evidence="2 3">
    <name type="scientific">Cohnella faecalis</name>
    <dbReference type="NCBI Taxonomy" id="2315694"/>
    <lineage>
        <taxon>Bacteria</taxon>
        <taxon>Bacillati</taxon>
        <taxon>Bacillota</taxon>
        <taxon>Bacilli</taxon>
        <taxon>Bacillales</taxon>
        <taxon>Paenibacillaceae</taxon>
        <taxon>Cohnella</taxon>
    </lineage>
</organism>
<reference evidence="2 3" key="1">
    <citation type="submission" date="2018-09" db="EMBL/GenBank/DDBJ databases">
        <title>Cohnella cavernae sp. nov., isolated from a karst cave.</title>
        <authorList>
            <person name="Zhu H."/>
        </authorList>
    </citation>
    <scope>NUCLEOTIDE SEQUENCE [LARGE SCALE GENOMIC DNA]</scope>
    <source>
        <strain evidence="2 3">K2E09-144</strain>
    </source>
</reference>
<proteinExistence type="predicted"/>
<dbReference type="Gene3D" id="3.40.50.1390">
    <property type="entry name" value="Resolvase, N-terminal catalytic domain"/>
    <property type="match status" value="1"/>
</dbReference>
<feature type="domain" description="Resolvase/invertase-type recombinase catalytic" evidence="1">
    <location>
        <begin position="10"/>
        <end position="58"/>
    </location>
</feature>
<evidence type="ECO:0000259" key="1">
    <source>
        <dbReference type="Pfam" id="PF00239"/>
    </source>
</evidence>
<dbReference type="Proteomes" id="UP000266340">
    <property type="component" value="Unassembled WGS sequence"/>
</dbReference>
<sequence>MIPAKSSCTAIYIRVSLEEQAKYGFSIDGQLNELKQYCKLNKLGIHDTYIDRGLPAAKQPDVPS</sequence>
<dbReference type="Pfam" id="PF00239">
    <property type="entry name" value="Resolvase"/>
    <property type="match status" value="1"/>
</dbReference>
<evidence type="ECO:0000313" key="3">
    <source>
        <dbReference type="Proteomes" id="UP000266340"/>
    </source>
</evidence>